<dbReference type="AlphaFoldDB" id="I1YFD4"/>
<gene>
    <name evidence="2" type="ordered locus">Q7C_452</name>
</gene>
<keyword evidence="1" id="KW-0812">Transmembrane</keyword>
<keyword evidence="1" id="KW-1133">Transmembrane helix</keyword>
<organism evidence="2 3">
    <name type="scientific">Methylophaga frappieri (strain ATCC BAA-2434 / DSM 25690 / JAM7)</name>
    <dbReference type="NCBI Taxonomy" id="754477"/>
    <lineage>
        <taxon>Bacteria</taxon>
        <taxon>Pseudomonadati</taxon>
        <taxon>Pseudomonadota</taxon>
        <taxon>Gammaproteobacteria</taxon>
        <taxon>Thiotrichales</taxon>
        <taxon>Piscirickettsiaceae</taxon>
        <taxon>Methylophaga</taxon>
    </lineage>
</organism>
<dbReference type="OrthoDB" id="5295180at2"/>
<proteinExistence type="predicted"/>
<dbReference type="Pfam" id="PF05751">
    <property type="entry name" value="FixH"/>
    <property type="match status" value="1"/>
</dbReference>
<name>I1YFD4_METFJ</name>
<keyword evidence="1" id="KW-0472">Membrane</keyword>
<keyword evidence="3" id="KW-1185">Reference proteome</keyword>
<dbReference type="EMBL" id="CP003380">
    <property type="protein sequence ID" value="AFJ01627.1"/>
    <property type="molecule type" value="Genomic_DNA"/>
</dbReference>
<dbReference type="eggNOG" id="COG5456">
    <property type="taxonomic scope" value="Bacteria"/>
</dbReference>
<evidence type="ECO:0000256" key="1">
    <source>
        <dbReference type="SAM" id="Phobius"/>
    </source>
</evidence>
<accession>I1YFD4</accession>
<dbReference type="PATRIC" id="fig|754477.3.peg.447"/>
<dbReference type="Proteomes" id="UP000009145">
    <property type="component" value="Chromosome"/>
</dbReference>
<dbReference type="KEGG" id="mec:Q7C_452"/>
<evidence type="ECO:0000313" key="3">
    <source>
        <dbReference type="Proteomes" id="UP000009145"/>
    </source>
</evidence>
<feature type="transmembrane region" description="Helical" evidence="1">
    <location>
        <begin position="15"/>
        <end position="38"/>
    </location>
</feature>
<dbReference type="HOGENOM" id="CLU_111458_1_0_6"/>
<dbReference type="InterPro" id="IPR008620">
    <property type="entry name" value="FixH"/>
</dbReference>
<dbReference type="STRING" id="754477.Q7C_452"/>
<reference evidence="2 3" key="1">
    <citation type="journal article" date="2012" name="J. Bacteriol.">
        <title>Complete genome sequences of Methylophaga sp. strain JAM1 and Methylophaga sp. strain JAM7.</title>
        <authorList>
            <person name="Villeneuve C."/>
            <person name="Martineau C."/>
            <person name="Mauffrey F."/>
            <person name="Villemur R."/>
        </authorList>
    </citation>
    <scope>NUCLEOTIDE SEQUENCE [LARGE SCALE GENOMIC DNA]</scope>
    <source>
        <strain evidence="2 3">JAM7</strain>
    </source>
</reference>
<dbReference type="RefSeq" id="WP_014703077.1">
    <property type="nucleotide sequence ID" value="NC_017856.1"/>
</dbReference>
<evidence type="ECO:0000313" key="2">
    <source>
        <dbReference type="EMBL" id="AFJ01627.1"/>
    </source>
</evidence>
<protein>
    <submittedName>
        <fullName evidence="2">Putative integral membrane protein linked to a cation pump</fullName>
    </submittedName>
</protein>
<sequence precursor="true">MAISQHNPQALKNPWVLGFLGFLVTFLTANAVFIYLAFQQRPNLVVDNFYERGKAYAMKEAAVENEQTLGWNGVIMAPAKTRVNQKQPFEVLIQGKNSTALNLDSVTFFAYRPSDMNADFSIAMNQMAAGRYAADITFSLPGNWDVIVEAKQGEDEFLLTRRIYIDP</sequence>